<accession>A0A169XC60</accession>
<dbReference type="Proteomes" id="UP000076449">
    <property type="component" value="Chromosome I"/>
</dbReference>
<proteinExistence type="predicted"/>
<protein>
    <submittedName>
        <fullName evidence="1">Uncharacterized protein</fullName>
    </submittedName>
</protein>
<evidence type="ECO:0000313" key="1">
    <source>
        <dbReference type="EMBL" id="KZN93918.1"/>
    </source>
</evidence>
<dbReference type="PhylomeDB" id="A0A169XC60"/>
<dbReference type="AlphaFoldDB" id="A0A169XC60"/>
<sequence length="141" mass="15962">MYHTVIQEINARGSDPYYADELFAEIKIHMKGVRHSAVKAAINTFLDLSRSQFLTSEEYIDALKLAYEAICDLHADIPPYHALQMMLSQLAEVQGLNSFIVVKDNELNAIEKPVQTTTIADFYRYSIAILDYIKSSKADSI</sequence>
<organism evidence="1">
    <name type="scientific">Penicillium chrysogenum</name>
    <name type="common">Penicillium notatum</name>
    <dbReference type="NCBI Taxonomy" id="5076"/>
    <lineage>
        <taxon>Eukaryota</taxon>
        <taxon>Fungi</taxon>
        <taxon>Dikarya</taxon>
        <taxon>Ascomycota</taxon>
        <taxon>Pezizomycotina</taxon>
        <taxon>Eurotiomycetes</taxon>
        <taxon>Eurotiomycetidae</taxon>
        <taxon>Eurotiales</taxon>
        <taxon>Aspergillaceae</taxon>
        <taxon>Penicillium</taxon>
        <taxon>Penicillium chrysogenum species complex</taxon>
    </lineage>
</organism>
<dbReference type="PROSITE" id="PS00018">
    <property type="entry name" value="EF_HAND_1"/>
    <property type="match status" value="1"/>
</dbReference>
<dbReference type="InterPro" id="IPR018247">
    <property type="entry name" value="EF_Hand_1_Ca_BS"/>
</dbReference>
<gene>
    <name evidence="1" type="ORF">EN45_041050</name>
</gene>
<dbReference type="EMBL" id="CM002798">
    <property type="protein sequence ID" value="KZN93918.1"/>
    <property type="molecule type" value="Genomic_DNA"/>
</dbReference>
<reference evidence="1" key="1">
    <citation type="journal article" date="2014" name="Genome Announc.">
        <title>Complete sequencing and chromosome-scale genome assembly of the industrial progenitor strain P2niaD18 from the penicillin producer Penicillium chrysogenum.</title>
        <authorList>
            <person name="Specht T."/>
            <person name="Dahlmann T.A."/>
            <person name="Zadra I."/>
            <person name="Kurnsteiner H."/>
            <person name="Kuck U."/>
        </authorList>
    </citation>
    <scope>NUCLEOTIDE SEQUENCE [LARGE SCALE GENOMIC DNA]</scope>
    <source>
        <strain evidence="1">P2niaD18</strain>
    </source>
</reference>
<name>A0A169XC60_PENCH</name>